<dbReference type="GO" id="GO:0045040">
    <property type="term" value="P:protein insertion into mitochondrial outer membrane"/>
    <property type="evidence" value="ECO:0007669"/>
    <property type="project" value="TreeGrafter"/>
</dbReference>
<accession>A0A8K0K0R6</accession>
<dbReference type="PANTHER" id="PTHR12815:SF18">
    <property type="entry name" value="SORTING AND ASSEMBLY MACHINERY COMPONENT 50 HOMOLOG"/>
    <property type="match status" value="1"/>
</dbReference>
<dbReference type="Proteomes" id="UP000792457">
    <property type="component" value="Unassembled WGS sequence"/>
</dbReference>
<proteinExistence type="inferred from homology"/>
<dbReference type="InterPro" id="IPR039910">
    <property type="entry name" value="D15-like"/>
</dbReference>
<gene>
    <name evidence="9" type="ORF">J437_LFUL008777</name>
</gene>
<dbReference type="OrthoDB" id="1724197at2759"/>
<dbReference type="EMBL" id="KZ308231">
    <property type="protein sequence ID" value="KAG8225240.1"/>
    <property type="molecule type" value="Genomic_DNA"/>
</dbReference>
<evidence type="ECO:0000256" key="1">
    <source>
        <dbReference type="ARBA" id="ARBA00004374"/>
    </source>
</evidence>
<evidence type="ECO:0000313" key="10">
    <source>
        <dbReference type="Proteomes" id="UP000792457"/>
    </source>
</evidence>
<dbReference type="Pfam" id="PF01103">
    <property type="entry name" value="Omp85"/>
    <property type="match status" value="1"/>
</dbReference>
<reference evidence="9" key="2">
    <citation type="submission" date="2017-10" db="EMBL/GenBank/DDBJ databases">
        <title>Ladona fulva Genome sequencing and assembly.</title>
        <authorList>
            <person name="Murali S."/>
            <person name="Richards S."/>
            <person name="Bandaranaike D."/>
            <person name="Bellair M."/>
            <person name="Blankenburg K."/>
            <person name="Chao H."/>
            <person name="Dinh H."/>
            <person name="Doddapaneni H."/>
            <person name="Dugan-Rocha S."/>
            <person name="Elkadiri S."/>
            <person name="Gnanaolivu R."/>
            <person name="Hernandez B."/>
            <person name="Skinner E."/>
            <person name="Javaid M."/>
            <person name="Lee S."/>
            <person name="Li M."/>
            <person name="Ming W."/>
            <person name="Munidasa M."/>
            <person name="Muniz J."/>
            <person name="Nguyen L."/>
            <person name="Hughes D."/>
            <person name="Osuji N."/>
            <person name="Pu L.-L."/>
            <person name="Puazo M."/>
            <person name="Qu C."/>
            <person name="Quiroz J."/>
            <person name="Raj R."/>
            <person name="Weissenberger G."/>
            <person name="Xin Y."/>
            <person name="Zou X."/>
            <person name="Han Y."/>
            <person name="Worley K."/>
            <person name="Muzny D."/>
            <person name="Gibbs R."/>
        </authorList>
    </citation>
    <scope>NUCLEOTIDE SEQUENCE</scope>
    <source>
        <strain evidence="9">Sampled in the wild</strain>
    </source>
</reference>
<name>A0A8K0K0R6_LADFU</name>
<dbReference type="FunFam" id="2.40.160.50:FF:000002">
    <property type="entry name" value="sorting and assembly machinery component 50 homolog"/>
    <property type="match status" value="1"/>
</dbReference>
<keyword evidence="10" id="KW-1185">Reference proteome</keyword>
<evidence type="ECO:0000256" key="2">
    <source>
        <dbReference type="ARBA" id="ARBA00010913"/>
    </source>
</evidence>
<evidence type="ECO:0000256" key="5">
    <source>
        <dbReference type="ARBA" id="ARBA00022787"/>
    </source>
</evidence>
<sequence length="445" mass="49265">MGLVHAKDVTPNPQGSRLNLDQVKARVDKVKIEGLGRTKDDILTDKVQELFKAKDFQEVILGAHKVRSKLESLECFSKVGVLIDTSEGPDATPDGYQVVFQVKELKRIAGSVKTLMGNNEGSLVVELKAPNMFGRGEKITAEYSRGWNRTIGLSTTFYKPLRVLNNTSLSTSIFQQGSEWMRSGYKLIERGMLLDLAFNSNTSLRHNLQWEGSWRELECLTRSTSFLVREQNGHSLKCSVRHIAEYDKRDAAVFPSSGSFFKLIQEFAGLGGDIGFLKNELHFQNNISLMSDVVLQTSVQCGLLNHVNNSKTSKICDKFFLGGPLSLRGFDWRGVGPHDQGNSLGGEFFWAGGLHLFSPLPFRPGGGGFGDLFRTHIFINGGNITASSSDPYDYFRNIRIAYGIGVALRLGQVARVELNYCVPISAQKYDHICPGVQLGVGLSFL</sequence>
<dbReference type="AlphaFoldDB" id="A0A8K0K0R6"/>
<keyword evidence="5" id="KW-1000">Mitochondrion outer membrane</keyword>
<dbReference type="Gene3D" id="2.40.160.50">
    <property type="entry name" value="membrane protein fhac: a member of the omp85/tpsb transporter family"/>
    <property type="match status" value="1"/>
</dbReference>
<comment type="caution">
    <text evidence="9">The sequence shown here is derived from an EMBL/GenBank/DDBJ whole genome shotgun (WGS) entry which is preliminary data.</text>
</comment>
<evidence type="ECO:0000256" key="7">
    <source>
        <dbReference type="ARBA" id="ARBA00023136"/>
    </source>
</evidence>
<protein>
    <recommendedName>
        <fullName evidence="8">Bacterial surface antigen (D15) domain-containing protein</fullName>
    </recommendedName>
</protein>
<evidence type="ECO:0000256" key="3">
    <source>
        <dbReference type="ARBA" id="ARBA00022452"/>
    </source>
</evidence>
<organism evidence="9 10">
    <name type="scientific">Ladona fulva</name>
    <name type="common">Scarce chaser dragonfly</name>
    <name type="synonym">Libellula fulva</name>
    <dbReference type="NCBI Taxonomy" id="123851"/>
    <lineage>
        <taxon>Eukaryota</taxon>
        <taxon>Metazoa</taxon>
        <taxon>Ecdysozoa</taxon>
        <taxon>Arthropoda</taxon>
        <taxon>Hexapoda</taxon>
        <taxon>Insecta</taxon>
        <taxon>Pterygota</taxon>
        <taxon>Palaeoptera</taxon>
        <taxon>Odonata</taxon>
        <taxon>Epiprocta</taxon>
        <taxon>Anisoptera</taxon>
        <taxon>Libelluloidea</taxon>
        <taxon>Libellulidae</taxon>
        <taxon>Ladona</taxon>
    </lineage>
</organism>
<dbReference type="GO" id="GO:0033108">
    <property type="term" value="P:mitochondrial respiratory chain complex assembly"/>
    <property type="evidence" value="ECO:0007669"/>
    <property type="project" value="TreeGrafter"/>
</dbReference>
<comment type="subcellular location">
    <subcellularLocation>
        <location evidence="1">Mitochondrion outer membrane</location>
        <topology evidence="1">Multi-pass membrane protein</topology>
    </subcellularLocation>
</comment>
<evidence type="ECO:0000256" key="6">
    <source>
        <dbReference type="ARBA" id="ARBA00023128"/>
    </source>
</evidence>
<dbReference type="PANTHER" id="PTHR12815">
    <property type="entry name" value="SORTING AND ASSEMBLY MACHINERY SAMM50 PROTEIN FAMILY MEMBER"/>
    <property type="match status" value="1"/>
</dbReference>
<feature type="domain" description="Bacterial surface antigen (D15)" evidence="8">
    <location>
        <begin position="131"/>
        <end position="444"/>
    </location>
</feature>
<keyword evidence="7" id="KW-0472">Membrane</keyword>
<keyword evidence="3" id="KW-1134">Transmembrane beta strand</keyword>
<keyword evidence="4" id="KW-0812">Transmembrane</keyword>
<dbReference type="InterPro" id="IPR000184">
    <property type="entry name" value="Bac_surfAg_D15"/>
</dbReference>
<dbReference type="GO" id="GO:0005741">
    <property type="term" value="C:mitochondrial outer membrane"/>
    <property type="evidence" value="ECO:0007669"/>
    <property type="project" value="UniProtKB-SubCell"/>
</dbReference>
<evidence type="ECO:0000313" key="9">
    <source>
        <dbReference type="EMBL" id="KAG8225240.1"/>
    </source>
</evidence>
<keyword evidence="6" id="KW-0496">Mitochondrion</keyword>
<reference evidence="9" key="1">
    <citation type="submission" date="2013-04" db="EMBL/GenBank/DDBJ databases">
        <authorList>
            <person name="Qu J."/>
            <person name="Murali S.C."/>
            <person name="Bandaranaike D."/>
            <person name="Bellair M."/>
            <person name="Blankenburg K."/>
            <person name="Chao H."/>
            <person name="Dinh H."/>
            <person name="Doddapaneni H."/>
            <person name="Downs B."/>
            <person name="Dugan-Rocha S."/>
            <person name="Elkadiri S."/>
            <person name="Gnanaolivu R.D."/>
            <person name="Hernandez B."/>
            <person name="Javaid M."/>
            <person name="Jayaseelan J.C."/>
            <person name="Lee S."/>
            <person name="Li M."/>
            <person name="Ming W."/>
            <person name="Munidasa M."/>
            <person name="Muniz J."/>
            <person name="Nguyen L."/>
            <person name="Ongeri F."/>
            <person name="Osuji N."/>
            <person name="Pu L.-L."/>
            <person name="Puazo M."/>
            <person name="Qu C."/>
            <person name="Quiroz J."/>
            <person name="Raj R."/>
            <person name="Weissenberger G."/>
            <person name="Xin Y."/>
            <person name="Zou X."/>
            <person name="Han Y."/>
            <person name="Richards S."/>
            <person name="Worley K."/>
            <person name="Muzny D."/>
            <person name="Gibbs R."/>
        </authorList>
    </citation>
    <scope>NUCLEOTIDE SEQUENCE</scope>
    <source>
        <strain evidence="9">Sampled in the wild</strain>
    </source>
</reference>
<evidence type="ECO:0000259" key="8">
    <source>
        <dbReference type="Pfam" id="PF01103"/>
    </source>
</evidence>
<comment type="similarity">
    <text evidence="2">Belongs to the SAM50/omp85 family.</text>
</comment>
<evidence type="ECO:0000256" key="4">
    <source>
        <dbReference type="ARBA" id="ARBA00022692"/>
    </source>
</evidence>